<organism evidence="2">
    <name type="scientific">Candidatus Improbicoccus pseudotrichonymphae</name>
    <dbReference type="NCBI Taxonomy" id="3033792"/>
    <lineage>
        <taxon>Bacteria</taxon>
        <taxon>Bacillati</taxon>
        <taxon>Bacillota</taxon>
        <taxon>Clostridia</taxon>
        <taxon>Candidatus Improbicoccus</taxon>
    </lineage>
</organism>
<feature type="region of interest" description="Disordered" evidence="1">
    <location>
        <begin position="383"/>
        <end position="404"/>
    </location>
</feature>
<reference evidence="2" key="1">
    <citation type="journal article" date="2023" name="ISME J.">
        <title>Emergence of putative energy parasites within Clostridia revealed by genome analysis of a novel endosymbiotic clade.</title>
        <authorList>
            <person name="Takahashi K."/>
            <person name="Kuwahara H."/>
            <person name="Horikawa Y."/>
            <person name="Izawa K."/>
            <person name="Kato D."/>
            <person name="Inagaki T."/>
            <person name="Yuki M."/>
            <person name="Ohkuma M."/>
            <person name="Hongoh Y."/>
        </authorList>
    </citation>
    <scope>NUCLEOTIDE SEQUENCE</scope>
    <source>
        <strain evidence="2">CfP3-15</strain>
    </source>
</reference>
<gene>
    <name evidence="2" type="ORF">CfP315_0076</name>
</gene>
<name>A0AA48I0M6_9FIRM</name>
<protein>
    <submittedName>
        <fullName evidence="2">Uncharacterized protein</fullName>
    </submittedName>
</protein>
<accession>A0AA48I0M6</accession>
<dbReference type="AlphaFoldDB" id="A0AA48I0M6"/>
<dbReference type="KEGG" id="ips:CfP315_0076"/>
<sequence length="662" mass="76392">MNNGHYYTNQRNNYFFGKLMTAKDFINEQKYFNSKRYLCSRMLGGVGIVSGLDVILMDNHTFSLETGMAIDHLGREIIVSEPCVRKLNVIKGFEENKNNHTVYLCIRYKENLNESTFSLASAGKQMGENKQFNRISEDYELYLTSDISEESELTLDFLVKKRTEIYNKNNVKITMETEKYINSNKITQIRLFFEKEKIEEAINYNFELYGNLFKVNETSSNRNLIIKYDESEITSYKSIQKDYFLYCDAQESVLTEMIIPKDTFVLNIGKEKYNIEKNISIPIQVVTEDIRNLIVRDYYSRHFDEILELAANKNIYLAKFNIINNKTSYFIEEFKKHPFEQFLYSNELLKLLQDFQGTNVKKIRAEKKIDSKAISIEGKDSNEKNNTYADADNNNDKKNNINNNEKNNILSGIERINLGFNAKPGKIYYSYEFVHGLGLGEIGVLACAVNRANIQEYEKELLIFGDKSIFSEEELKSSVPSIQIAAAVDVSKGTIKLGVRLLEKTIDTHIDIRWWAFKPVKEQDPYKDLILEKNATVTIKPNTVGLKPFEQIRFEASIDGINDKRIRWELGLKNTGNIDNNGLYTAPATEGVYEIKAYSVRLPDIYSSAYVIVSNESGVGEKPSLPEPKLDEDKNLDKNSKNNEKKDNKNKEKNNDKDKIPE</sequence>
<feature type="region of interest" description="Disordered" evidence="1">
    <location>
        <begin position="618"/>
        <end position="662"/>
    </location>
</feature>
<dbReference type="Proteomes" id="UP001337580">
    <property type="component" value="Chromosome"/>
</dbReference>
<proteinExistence type="predicted"/>
<evidence type="ECO:0000313" key="2">
    <source>
        <dbReference type="EMBL" id="BED91577.1"/>
    </source>
</evidence>
<evidence type="ECO:0000256" key="1">
    <source>
        <dbReference type="SAM" id="MobiDB-lite"/>
    </source>
</evidence>
<feature type="compositionally biased region" description="Basic and acidic residues" evidence="1">
    <location>
        <begin position="628"/>
        <end position="662"/>
    </location>
</feature>
<dbReference type="EMBL" id="AP027924">
    <property type="protein sequence ID" value="BED91577.1"/>
    <property type="molecule type" value="Genomic_DNA"/>
</dbReference>